<dbReference type="GO" id="GO:0006397">
    <property type="term" value="P:mRNA processing"/>
    <property type="evidence" value="ECO:0007669"/>
    <property type="project" value="UniProtKB-KW"/>
</dbReference>
<feature type="region of interest" description="Disordered" evidence="10">
    <location>
        <begin position="474"/>
        <end position="497"/>
    </location>
</feature>
<evidence type="ECO:0000256" key="9">
    <source>
        <dbReference type="ARBA" id="ARBA00048830"/>
    </source>
</evidence>
<dbReference type="InterPro" id="IPR007012">
    <property type="entry name" value="PolA_pol_cen_dom"/>
</dbReference>
<feature type="compositionally biased region" description="Polar residues" evidence="10">
    <location>
        <begin position="564"/>
        <end position="582"/>
    </location>
</feature>
<evidence type="ECO:0000256" key="7">
    <source>
        <dbReference type="ARBA" id="ARBA00022840"/>
    </source>
</evidence>
<keyword evidence="4" id="KW-0507">mRNA processing</keyword>
<feature type="compositionally biased region" description="Basic and acidic residues" evidence="10">
    <location>
        <begin position="583"/>
        <end position="596"/>
    </location>
</feature>
<dbReference type="Proteomes" id="UP001620626">
    <property type="component" value="Unassembled WGS sequence"/>
</dbReference>
<evidence type="ECO:0000256" key="10">
    <source>
        <dbReference type="SAM" id="MobiDB-lite"/>
    </source>
</evidence>
<evidence type="ECO:0000313" key="12">
    <source>
        <dbReference type="EMBL" id="KAL3123522.1"/>
    </source>
</evidence>
<evidence type="ECO:0000256" key="8">
    <source>
        <dbReference type="ARBA" id="ARBA00023242"/>
    </source>
</evidence>
<keyword evidence="6" id="KW-0547">Nucleotide-binding</keyword>
<reference evidence="12 13" key="1">
    <citation type="submission" date="2024-10" db="EMBL/GenBank/DDBJ databases">
        <authorList>
            <person name="Kim D."/>
        </authorList>
    </citation>
    <scope>NUCLEOTIDE SEQUENCE [LARGE SCALE GENOMIC DNA]</scope>
    <source>
        <strain evidence="12">BH-2024</strain>
    </source>
</reference>
<keyword evidence="5" id="KW-0808">Transferase</keyword>
<sequence>MFKFNSVGAAKQLLDNYYVDYFSPEISDEMQEKLAHKISIFTHIYLLQCKIDQNKDELEQMLYKNDDEKLGKRKEEEAATSKGKNKKAQTVYAQLSGQLSDLFQKAWQNEDELSLLCHLLELKNEIFMKLRLKIFGHCTKKPKCANALETQQTISENREQIAEWLLSDLLHYFPERQRLIGYFGEVSKRNNAEEILRTWKKFADLIGLQRVVMWTTFYEQMNTFENFKERKESRVKMKKIFLDSLMADWKSYHSSFWTLEKMIQEAIEFNSKKVKGYEFLNLKQIIADIQDTQSGGCGMKNSTMMLWEDAPDNVNRVLLFNALAICIKKAISEYDAKSVNTNLDKLKEFGEKTSQNMLKCMARLSSKRRQIKDEFLAKLYLDKIAKLIEKDAISGELEKALREKNEKSTKRTDKTPTTNKNKEKLAEKLDSEIHKNDEILWENREISEKNSEPNSERSENLDAFFALNLTDEMNESEGQQSNLNNESEWSSEKNSSEIWEQNFAEENAKKIRDEILGLKTEKNLWTETDQYRKGKSKKLKKIYKMEDKMGKSEEKNSSKKDKQNLNSNAETKGQTFKNLAQNSKKEPEIDNFEEKGQTINKKDEIYPNDCTKLMGQLRIYKIRERLIDSNIFGYLNGAALSVMAAKICVIHPNAPLIFLCQQFFALYSKWDWQNVPVLLEEVSPVSLNSLVKHWPPKVVAHSMTVITPKFPEQNATHTVNKNTREIIVEQLQIAHQILSLNVHNWRSIFDGIQIKEYFRHFAIIVCSSTVFNIYVTKCGFQKSKIRQNLLGWAKSEEVAKKVKRYQAITSFEQKMMCEDKNEASSSNSV</sequence>
<proteinExistence type="inferred from homology"/>
<dbReference type="AlphaFoldDB" id="A0ABD2M8X8"/>
<comment type="similarity">
    <text evidence="2">Belongs to the poly(A) polymerase family.</text>
</comment>
<dbReference type="GO" id="GO:0005634">
    <property type="term" value="C:nucleus"/>
    <property type="evidence" value="ECO:0007669"/>
    <property type="project" value="UniProtKB-SubCell"/>
</dbReference>
<name>A0ABD2M8X8_9BILA</name>
<dbReference type="PANTHER" id="PTHR10682">
    <property type="entry name" value="POLY A POLYMERASE"/>
    <property type="match status" value="1"/>
</dbReference>
<comment type="catalytic activity">
    <reaction evidence="9">
        <text>RNA(n) + ATP = RNA(n)-3'-adenine ribonucleotide + diphosphate</text>
        <dbReference type="Rhea" id="RHEA:11332"/>
        <dbReference type="Rhea" id="RHEA-COMP:14527"/>
        <dbReference type="Rhea" id="RHEA-COMP:17347"/>
        <dbReference type="ChEBI" id="CHEBI:30616"/>
        <dbReference type="ChEBI" id="CHEBI:33019"/>
        <dbReference type="ChEBI" id="CHEBI:140395"/>
        <dbReference type="ChEBI" id="CHEBI:173115"/>
        <dbReference type="EC" id="2.7.7.19"/>
    </reaction>
</comment>
<organism evidence="12 13">
    <name type="scientific">Heterodera trifolii</name>
    <dbReference type="NCBI Taxonomy" id="157864"/>
    <lineage>
        <taxon>Eukaryota</taxon>
        <taxon>Metazoa</taxon>
        <taxon>Ecdysozoa</taxon>
        <taxon>Nematoda</taxon>
        <taxon>Chromadorea</taxon>
        <taxon>Rhabditida</taxon>
        <taxon>Tylenchina</taxon>
        <taxon>Tylenchomorpha</taxon>
        <taxon>Tylenchoidea</taxon>
        <taxon>Heteroderidae</taxon>
        <taxon>Heteroderinae</taxon>
        <taxon>Heterodera</taxon>
    </lineage>
</organism>
<feature type="domain" description="Poly(A) polymerase central" evidence="11">
    <location>
        <begin position="623"/>
        <end position="749"/>
    </location>
</feature>
<evidence type="ECO:0000256" key="2">
    <source>
        <dbReference type="ARBA" id="ARBA00010912"/>
    </source>
</evidence>
<keyword evidence="7" id="KW-0067">ATP-binding</keyword>
<gene>
    <name evidence="12" type="ORF">niasHT_006601</name>
</gene>
<dbReference type="GO" id="GO:0005524">
    <property type="term" value="F:ATP binding"/>
    <property type="evidence" value="ECO:0007669"/>
    <property type="project" value="UniProtKB-KW"/>
</dbReference>
<keyword evidence="8" id="KW-0539">Nucleus</keyword>
<evidence type="ECO:0000313" key="13">
    <source>
        <dbReference type="Proteomes" id="UP001620626"/>
    </source>
</evidence>
<evidence type="ECO:0000256" key="4">
    <source>
        <dbReference type="ARBA" id="ARBA00022664"/>
    </source>
</evidence>
<dbReference type="Gene3D" id="1.10.1410.10">
    <property type="match status" value="1"/>
</dbReference>
<dbReference type="SUPFAM" id="SSF81631">
    <property type="entry name" value="PAP/OAS1 substrate-binding domain"/>
    <property type="match status" value="1"/>
</dbReference>
<evidence type="ECO:0000256" key="1">
    <source>
        <dbReference type="ARBA" id="ARBA00004123"/>
    </source>
</evidence>
<protein>
    <recommendedName>
        <fullName evidence="3">polynucleotide adenylyltransferase</fullName>
        <ecNumber evidence="3">2.7.7.19</ecNumber>
    </recommendedName>
</protein>
<dbReference type="PANTHER" id="PTHR10682:SF10">
    <property type="entry name" value="POLYNUCLEOTIDE ADENYLYLTRANSFERASE"/>
    <property type="match status" value="1"/>
</dbReference>
<dbReference type="Pfam" id="PF04928">
    <property type="entry name" value="PAP_central"/>
    <property type="match status" value="1"/>
</dbReference>
<accession>A0ABD2M8X8</accession>
<feature type="region of interest" description="Disordered" evidence="10">
    <location>
        <begin position="402"/>
        <end position="429"/>
    </location>
</feature>
<evidence type="ECO:0000256" key="6">
    <source>
        <dbReference type="ARBA" id="ARBA00022741"/>
    </source>
</evidence>
<comment type="subcellular location">
    <subcellularLocation>
        <location evidence="1">Nucleus</location>
    </subcellularLocation>
</comment>
<evidence type="ECO:0000256" key="3">
    <source>
        <dbReference type="ARBA" id="ARBA00012388"/>
    </source>
</evidence>
<dbReference type="EMBL" id="JBICBT010000099">
    <property type="protein sequence ID" value="KAL3123522.1"/>
    <property type="molecule type" value="Genomic_DNA"/>
</dbReference>
<comment type="caution">
    <text evidence="12">The sequence shown here is derived from an EMBL/GenBank/DDBJ whole genome shotgun (WGS) entry which is preliminary data.</text>
</comment>
<dbReference type="EC" id="2.7.7.19" evidence="3"/>
<feature type="region of interest" description="Disordered" evidence="10">
    <location>
        <begin position="546"/>
        <end position="596"/>
    </location>
</feature>
<dbReference type="GO" id="GO:1990817">
    <property type="term" value="F:poly(A) RNA polymerase activity"/>
    <property type="evidence" value="ECO:0007669"/>
    <property type="project" value="UniProtKB-EC"/>
</dbReference>
<evidence type="ECO:0000259" key="11">
    <source>
        <dbReference type="Pfam" id="PF04928"/>
    </source>
</evidence>
<feature type="compositionally biased region" description="Basic and acidic residues" evidence="10">
    <location>
        <begin position="546"/>
        <end position="563"/>
    </location>
</feature>
<evidence type="ECO:0000256" key="5">
    <source>
        <dbReference type="ARBA" id="ARBA00022679"/>
    </source>
</evidence>
<keyword evidence="13" id="KW-1185">Reference proteome</keyword>